<keyword evidence="4 6" id="KW-0413">Isomerase</keyword>
<reference evidence="7" key="1">
    <citation type="journal article" date="2019" name="Int. J. Syst. Evol. Microbiol.">
        <title>The Global Catalogue of Microorganisms (GCM) 10K type strain sequencing project: providing services to taxonomists for standard genome sequencing and annotation.</title>
        <authorList>
            <consortium name="The Broad Institute Genomics Platform"/>
            <consortium name="The Broad Institute Genome Sequencing Center for Infectious Disease"/>
            <person name="Wu L."/>
            <person name="Ma J."/>
        </authorList>
    </citation>
    <scope>NUCLEOTIDE SEQUENCE [LARGE SCALE GENOMIC DNA]</scope>
    <source>
        <strain evidence="7">CGMCC 1.12237</strain>
    </source>
</reference>
<dbReference type="SUPFAM" id="SSF55120">
    <property type="entry name" value="Pseudouridine synthase"/>
    <property type="match status" value="1"/>
</dbReference>
<dbReference type="InterPro" id="IPR006225">
    <property type="entry name" value="PsdUridine_synth_RluC/D"/>
</dbReference>
<organism evidence="6 7">
    <name type="scientific">Lederbergia graminis</name>
    <dbReference type="NCBI Taxonomy" id="735518"/>
    <lineage>
        <taxon>Bacteria</taxon>
        <taxon>Bacillati</taxon>
        <taxon>Bacillota</taxon>
        <taxon>Bacilli</taxon>
        <taxon>Bacillales</taxon>
        <taxon>Bacillaceae</taxon>
        <taxon>Lederbergia</taxon>
    </lineage>
</organism>
<dbReference type="GO" id="GO:0016853">
    <property type="term" value="F:isomerase activity"/>
    <property type="evidence" value="ECO:0007669"/>
    <property type="project" value="UniProtKB-KW"/>
</dbReference>
<feature type="domain" description="Pseudouridine synthase RsuA/RluA-like" evidence="5">
    <location>
        <begin position="91"/>
        <end position="241"/>
    </location>
</feature>
<name>A0ABW0LHE7_9BACI</name>
<accession>A0ABW0LHE7</accession>
<evidence type="ECO:0000313" key="7">
    <source>
        <dbReference type="Proteomes" id="UP001596147"/>
    </source>
</evidence>
<dbReference type="InterPro" id="IPR006224">
    <property type="entry name" value="PsdUridine_synth_RluA-like_CS"/>
</dbReference>
<evidence type="ECO:0000256" key="3">
    <source>
        <dbReference type="PROSITE-ProRule" id="PRU00182"/>
    </source>
</evidence>
<evidence type="ECO:0000259" key="5">
    <source>
        <dbReference type="Pfam" id="PF00849"/>
    </source>
</evidence>
<dbReference type="InterPro" id="IPR006145">
    <property type="entry name" value="PsdUridine_synth_RsuA/RluA"/>
</dbReference>
<dbReference type="InterPro" id="IPR050188">
    <property type="entry name" value="RluA_PseudoU_synthase"/>
</dbReference>
<comment type="function">
    <text evidence="4">Responsible for synthesis of pseudouridine from uracil.</text>
</comment>
<evidence type="ECO:0000256" key="2">
    <source>
        <dbReference type="ARBA" id="ARBA00010876"/>
    </source>
</evidence>
<proteinExistence type="inferred from homology"/>
<evidence type="ECO:0000256" key="1">
    <source>
        <dbReference type="ARBA" id="ARBA00000073"/>
    </source>
</evidence>
<comment type="similarity">
    <text evidence="2 4">Belongs to the pseudouridine synthase RluA family.</text>
</comment>
<dbReference type="EMBL" id="JBHSMC010000001">
    <property type="protein sequence ID" value="MFC5463988.1"/>
    <property type="molecule type" value="Genomic_DNA"/>
</dbReference>
<dbReference type="NCBIfam" id="TIGR00005">
    <property type="entry name" value="rluA_subfam"/>
    <property type="match status" value="1"/>
</dbReference>
<comment type="caution">
    <text evidence="6">The sequence shown here is derived from an EMBL/GenBank/DDBJ whole genome shotgun (WGS) entry which is preliminary data.</text>
</comment>
<dbReference type="PANTHER" id="PTHR21600:SF35">
    <property type="entry name" value="PSEUDOURIDINE SYNTHASE"/>
    <property type="match status" value="1"/>
</dbReference>
<evidence type="ECO:0000256" key="4">
    <source>
        <dbReference type="RuleBase" id="RU362028"/>
    </source>
</evidence>
<sequence>MQEQFTLTWHITDDDIGKELKTFLKEKNISSRALTDIKFSGGFIKVNNVEKTVKYKLQQLDIVEVVFPMEDKNQQMLGENIPLEILYEDRDILVINKPPYMNTIPSREHPTASLANALVHYYESTGIHAAIHIVTRLDRDTSGLVLIAKHRHAHHLLSIMQQRHEIKRYYEAFVGGIGLEEMGTIHAAIGRNPNSIIEREVRMDGQYAVTHFQKLVEYPSFSHVRLKLETGRTHQIRVHMAFINHPLIGDDLYGGDVVLLERQALHCSEIQFHHPFQSKLLQLTAPLPDDMKQLLQLKESFQKESL</sequence>
<dbReference type="Proteomes" id="UP001596147">
    <property type="component" value="Unassembled WGS sequence"/>
</dbReference>
<dbReference type="Gene3D" id="3.30.2350.10">
    <property type="entry name" value="Pseudouridine synthase"/>
    <property type="match status" value="1"/>
</dbReference>
<dbReference type="PROSITE" id="PS01129">
    <property type="entry name" value="PSI_RLU"/>
    <property type="match status" value="1"/>
</dbReference>
<dbReference type="InterPro" id="IPR020103">
    <property type="entry name" value="PsdUridine_synth_cat_dom_sf"/>
</dbReference>
<evidence type="ECO:0000313" key="6">
    <source>
        <dbReference type="EMBL" id="MFC5463988.1"/>
    </source>
</evidence>
<dbReference type="Pfam" id="PF00849">
    <property type="entry name" value="PseudoU_synth_2"/>
    <property type="match status" value="1"/>
</dbReference>
<comment type="catalytic activity">
    <reaction evidence="1 4">
        <text>a uridine in RNA = a pseudouridine in RNA</text>
        <dbReference type="Rhea" id="RHEA:48348"/>
        <dbReference type="Rhea" id="RHEA-COMP:12068"/>
        <dbReference type="Rhea" id="RHEA-COMP:12069"/>
        <dbReference type="ChEBI" id="CHEBI:65314"/>
        <dbReference type="ChEBI" id="CHEBI:65315"/>
    </reaction>
</comment>
<dbReference type="PANTHER" id="PTHR21600">
    <property type="entry name" value="MITOCHONDRIAL RNA PSEUDOURIDINE SYNTHASE"/>
    <property type="match status" value="1"/>
</dbReference>
<dbReference type="CDD" id="cd02869">
    <property type="entry name" value="PseudoU_synth_RluA_like"/>
    <property type="match status" value="1"/>
</dbReference>
<protein>
    <recommendedName>
        <fullName evidence="4">Pseudouridine synthase</fullName>
        <ecNumber evidence="4">5.4.99.-</ecNumber>
    </recommendedName>
</protein>
<gene>
    <name evidence="6" type="ORF">ACFPM4_04345</name>
</gene>
<keyword evidence="7" id="KW-1185">Reference proteome</keyword>
<dbReference type="EC" id="5.4.99.-" evidence="4"/>
<keyword evidence="3" id="KW-0694">RNA-binding</keyword>
<dbReference type="PROSITE" id="PS50889">
    <property type="entry name" value="S4"/>
    <property type="match status" value="1"/>
</dbReference>